<dbReference type="RefSeq" id="YP_009151789.1">
    <property type="nucleotide sequence ID" value="NC_027374.1"/>
</dbReference>
<dbReference type="KEGG" id="vg:24608201"/>
<dbReference type="Gene3D" id="1.20.120.780">
    <property type="entry name" value="DNA mimic ocr"/>
    <property type="match status" value="1"/>
</dbReference>
<gene>
    <name evidence="1" type="ORF">CPT_Moonbeam226</name>
</gene>
<dbReference type="InterPro" id="IPR036207">
    <property type="entry name" value="B-form_Ocr"/>
</dbReference>
<dbReference type="EMBL" id="KM236246">
    <property type="protein sequence ID" value="AIW03624.1"/>
    <property type="molecule type" value="Genomic_DNA"/>
</dbReference>
<reference evidence="1 2" key="1">
    <citation type="submission" date="2014-07" db="EMBL/GenBank/DDBJ databases">
        <title>Complete Genome of Bacillus megaterium Myophage Moonbeam.</title>
        <authorList>
            <person name="Cadungog J.N."/>
            <person name="Khatemi B.E."/>
            <person name="Hernandez A.C."/>
            <person name="Everett G.F.K."/>
        </authorList>
    </citation>
    <scope>NUCLEOTIDE SEQUENCE [LARGE SCALE GENOMIC DNA]</scope>
</reference>
<name>A0A0A0RPS3_9CAUD</name>
<proteinExistence type="predicted"/>
<protein>
    <submittedName>
        <fullName evidence="1">Uncharacterized protein</fullName>
    </submittedName>
</protein>
<dbReference type="OrthoDB" id="17303at10239"/>
<keyword evidence="2" id="KW-1185">Reference proteome</keyword>
<dbReference type="Proteomes" id="UP000030207">
    <property type="component" value="Segment"/>
</dbReference>
<dbReference type="GeneID" id="24608201"/>
<evidence type="ECO:0000313" key="2">
    <source>
        <dbReference type="Proteomes" id="UP000030207"/>
    </source>
</evidence>
<accession>A0A0A0RPS3</accession>
<evidence type="ECO:0000313" key="1">
    <source>
        <dbReference type="EMBL" id="AIW03624.1"/>
    </source>
</evidence>
<sequence length="177" mass="20472">MKNVTVKQMELREYDLIGILADEVDAVESLLNDYDGTTYVCDAISEIADNYIPLYNNDVWENAANIRDYIEEAVQNGLVDTSNFDLVKTFQAGYYEYYNQSLYANIEHVLFNYVANLVNEFLEGLTPEQSEQIDLDELEMRINGNLDEYDNNSYFSDLEDYAAEIVEELEEELATEE</sequence>
<organism evidence="1 2">
    <name type="scientific">Bacillus phage Moonbeam</name>
    <dbReference type="NCBI Taxonomy" id="1540091"/>
    <lineage>
        <taxon>Viruses</taxon>
        <taxon>Duplodnaviria</taxon>
        <taxon>Heunggongvirae</taxon>
        <taxon>Uroviricota</taxon>
        <taxon>Caudoviricetes</taxon>
        <taxon>Herelleviridae</taxon>
        <taxon>Bastillevirinae</taxon>
        <taxon>Moonbeamvirus</taxon>
        <taxon>Moonbeamvirus moonbeam</taxon>
    </lineage>
</organism>